<dbReference type="PANTHER" id="PTHR46564">
    <property type="entry name" value="TRANSPOSASE"/>
    <property type="match status" value="1"/>
</dbReference>
<protein>
    <recommendedName>
        <fullName evidence="1">Tc1-like transposase DDE domain-containing protein</fullName>
    </recommendedName>
</protein>
<evidence type="ECO:0000313" key="3">
    <source>
        <dbReference type="Proteomes" id="UP000308724"/>
    </source>
</evidence>
<feature type="domain" description="Tc1-like transposase DDE" evidence="1">
    <location>
        <begin position="136"/>
        <end position="286"/>
    </location>
</feature>
<dbReference type="Gene3D" id="3.30.420.10">
    <property type="entry name" value="Ribonuclease H-like superfamily/Ribonuclease H"/>
    <property type="match status" value="1"/>
</dbReference>
<sequence length="369" mass="42622">MPLNDHEKDLIQAMFYDNCDVNTVSKVVPHAPRSTLYPHGAPRKITPLMREYLIDLLSEKNDLWQEELVFELWCQFDVVVDRLTISRLLKEEELSNKVNTRIASRQSNAQQGVYLEQLAELMGQGLDAGIDPMDMLVYLDESACSEKVIFRRRSWSQIGLPAYTRSELVGKTRCSVLPALDVYGYLYGSSVVVEGTVTQAMYEYWLEAVTLPQCEPFLGKRSIVIMDNCSTHHSDKVWSNFGENSIITDLGRQFGIHLLYLPPYSPHLNPIELTFHLLKQWLRRWRDLAPKPEDLEPADYKKAWILHLKQASSYMGPKGSRRQEPVRTQPNAIRSHDYYCSSWWSQGLRPTRVARKSLQTRLDYCYGEG</sequence>
<evidence type="ECO:0000313" key="2">
    <source>
        <dbReference type="EMBL" id="TIA28579.1"/>
    </source>
</evidence>
<reference evidence="2 3" key="1">
    <citation type="submission" date="2018-10" db="EMBL/GenBank/DDBJ databases">
        <title>Fifty Aureobasidium pullulans genomes reveal a recombining polyextremotolerant generalist.</title>
        <authorList>
            <person name="Gostincar C."/>
            <person name="Turk M."/>
            <person name="Zajc J."/>
            <person name="Gunde-Cimerman N."/>
        </authorList>
    </citation>
    <scope>NUCLEOTIDE SEQUENCE [LARGE SCALE GENOMIC DNA]</scope>
    <source>
        <strain evidence="2 3">EXF-1645</strain>
    </source>
</reference>
<comment type="caution">
    <text evidence="2">The sequence shown here is derived from an EMBL/GenBank/DDBJ whole genome shotgun (WGS) entry which is preliminary data.</text>
</comment>
<proteinExistence type="predicted"/>
<name>A0A4T0B3P3_AURPU</name>
<dbReference type="PANTHER" id="PTHR46564:SF1">
    <property type="entry name" value="TRANSPOSASE"/>
    <property type="match status" value="1"/>
</dbReference>
<organism evidence="2 3">
    <name type="scientific">Aureobasidium pullulans</name>
    <name type="common">Black yeast</name>
    <name type="synonym">Pullularia pullulans</name>
    <dbReference type="NCBI Taxonomy" id="5580"/>
    <lineage>
        <taxon>Eukaryota</taxon>
        <taxon>Fungi</taxon>
        <taxon>Dikarya</taxon>
        <taxon>Ascomycota</taxon>
        <taxon>Pezizomycotina</taxon>
        <taxon>Dothideomycetes</taxon>
        <taxon>Dothideomycetidae</taxon>
        <taxon>Dothideales</taxon>
        <taxon>Saccotheciaceae</taxon>
        <taxon>Aureobasidium</taxon>
    </lineage>
</organism>
<dbReference type="AlphaFoldDB" id="A0A4T0B3P3"/>
<accession>A0A4T0B3P3</accession>
<dbReference type="InterPro" id="IPR036397">
    <property type="entry name" value="RNaseH_sf"/>
</dbReference>
<evidence type="ECO:0000259" key="1">
    <source>
        <dbReference type="Pfam" id="PF13358"/>
    </source>
</evidence>
<dbReference type="Proteomes" id="UP000308724">
    <property type="component" value="Unassembled WGS sequence"/>
</dbReference>
<gene>
    <name evidence="2" type="ORF">D6C78_10679</name>
</gene>
<dbReference type="EMBL" id="QZBZ01000562">
    <property type="protein sequence ID" value="TIA28579.1"/>
    <property type="molecule type" value="Genomic_DNA"/>
</dbReference>
<dbReference type="Pfam" id="PF13358">
    <property type="entry name" value="DDE_3"/>
    <property type="match status" value="1"/>
</dbReference>
<dbReference type="GO" id="GO:0003676">
    <property type="term" value="F:nucleic acid binding"/>
    <property type="evidence" value="ECO:0007669"/>
    <property type="project" value="InterPro"/>
</dbReference>
<dbReference type="InterPro" id="IPR038717">
    <property type="entry name" value="Tc1-like_DDE_dom"/>
</dbReference>